<reference evidence="2 3" key="1">
    <citation type="submission" date="2016-10" db="EMBL/GenBank/DDBJ databases">
        <authorList>
            <person name="de Groot N.N."/>
        </authorList>
    </citation>
    <scope>NUCLEOTIDE SEQUENCE [LARGE SCALE GENOMIC DNA]</scope>
    <source>
        <strain evidence="2 3">DSM 797</strain>
    </source>
</reference>
<feature type="transmembrane region" description="Helical" evidence="1">
    <location>
        <begin position="121"/>
        <end position="141"/>
    </location>
</feature>
<dbReference type="RefSeq" id="WP_092725896.1">
    <property type="nucleotide sequence ID" value="NZ_FNGW01000004.1"/>
</dbReference>
<evidence type="ECO:0000313" key="2">
    <source>
        <dbReference type="EMBL" id="SDM00759.1"/>
    </source>
</evidence>
<keyword evidence="1" id="KW-0472">Membrane</keyword>
<keyword evidence="1" id="KW-1133">Transmembrane helix</keyword>
<feature type="transmembrane region" description="Helical" evidence="1">
    <location>
        <begin position="408"/>
        <end position="424"/>
    </location>
</feature>
<organism evidence="2 3">
    <name type="scientific">Romboutsia lituseburensis DSM 797</name>
    <dbReference type="NCBI Taxonomy" id="1121325"/>
    <lineage>
        <taxon>Bacteria</taxon>
        <taxon>Bacillati</taxon>
        <taxon>Bacillota</taxon>
        <taxon>Clostridia</taxon>
        <taxon>Peptostreptococcales</taxon>
        <taxon>Peptostreptococcaceae</taxon>
        <taxon>Romboutsia</taxon>
    </lineage>
</organism>
<feature type="transmembrane region" description="Helical" evidence="1">
    <location>
        <begin position="28"/>
        <end position="46"/>
    </location>
</feature>
<accession>A0A1G9PPY9</accession>
<dbReference type="AlphaFoldDB" id="A0A1G9PPY9"/>
<feature type="transmembrane region" description="Helical" evidence="1">
    <location>
        <begin position="311"/>
        <end position="338"/>
    </location>
</feature>
<feature type="transmembrane region" description="Helical" evidence="1">
    <location>
        <begin position="66"/>
        <end position="88"/>
    </location>
</feature>
<feature type="transmembrane region" description="Helical" evidence="1">
    <location>
        <begin position="375"/>
        <end position="396"/>
    </location>
</feature>
<keyword evidence="3" id="KW-1185">Reference proteome</keyword>
<dbReference type="STRING" id="1121325.SAMN04515677_104452"/>
<feature type="transmembrane region" description="Helical" evidence="1">
    <location>
        <begin position="436"/>
        <end position="454"/>
    </location>
</feature>
<sequence>MRLEKSFLILTTMLKGVKNNLYNKLKKYFIIISLVVPFFIILGSILSYKIFSPMISAIITGNQSMFFSFISSSMLNVTLITFVVYIILINSNNDSSNYSQIIKCLPITKQEKICAQTLQELFFIVITNLCYVIFFHLPSFIGSKVSIKFIAIYLLSIIMQSLLTYFLLNTIYLLIIRLLYFISQKKFIRELASIILGINTFIYLVSKINLESLLVETKTYTISIINILLPVTDMFMGYEYFNHIDTRNSLIISAIILLVGIFITIIFGGIEFENRNLMIFKHIPKSNNKFLWIIIKEVKYIVRSETNISNFFVLICVVISIGFLDASTINIVVINLLLSSFCSIFSLNSFGEDKNFSIYSNVVPISTKLISYGKLVGNLIVGILVYTLLYLIVFTYLGMNLDIFKDGIIYTALGVVVIYTYGIIVPVREKEPFSNIIVFLSFAAISILIAVISMTFGGAYIYEFIVAGVLVILFMIPKIYKLNSLLE</sequence>
<feature type="transmembrane region" description="Helical" evidence="1">
    <location>
        <begin position="220"/>
        <end position="238"/>
    </location>
</feature>
<feature type="transmembrane region" description="Helical" evidence="1">
    <location>
        <begin position="147"/>
        <end position="175"/>
    </location>
</feature>
<keyword evidence="1" id="KW-0812">Transmembrane</keyword>
<evidence type="ECO:0000313" key="3">
    <source>
        <dbReference type="Proteomes" id="UP000199068"/>
    </source>
</evidence>
<feature type="transmembrane region" description="Helical" evidence="1">
    <location>
        <begin position="460"/>
        <end position="480"/>
    </location>
</feature>
<dbReference type="EMBL" id="FNGW01000004">
    <property type="protein sequence ID" value="SDM00759.1"/>
    <property type="molecule type" value="Genomic_DNA"/>
</dbReference>
<name>A0A1G9PPY9_9FIRM</name>
<protein>
    <submittedName>
        <fullName evidence="2">Uncharacterized protein</fullName>
    </submittedName>
</protein>
<feature type="transmembrane region" description="Helical" evidence="1">
    <location>
        <begin position="250"/>
        <end position="270"/>
    </location>
</feature>
<dbReference type="Proteomes" id="UP000199068">
    <property type="component" value="Unassembled WGS sequence"/>
</dbReference>
<proteinExistence type="predicted"/>
<feature type="transmembrane region" description="Helical" evidence="1">
    <location>
        <begin position="187"/>
        <end position="205"/>
    </location>
</feature>
<gene>
    <name evidence="2" type="ORF">SAMN04515677_104452</name>
</gene>
<evidence type="ECO:0000256" key="1">
    <source>
        <dbReference type="SAM" id="Phobius"/>
    </source>
</evidence>